<keyword evidence="2" id="KW-0560">Oxidoreductase</keyword>
<dbReference type="SUPFAM" id="SSF51735">
    <property type="entry name" value="NAD(P)-binding Rossmann-fold domains"/>
    <property type="match status" value="1"/>
</dbReference>
<evidence type="ECO:0000256" key="1">
    <source>
        <dbReference type="ARBA" id="ARBA00006484"/>
    </source>
</evidence>
<keyword evidence="4" id="KW-1185">Reference proteome</keyword>
<dbReference type="InterPro" id="IPR036291">
    <property type="entry name" value="NAD(P)-bd_dom_sf"/>
</dbReference>
<dbReference type="Pfam" id="PF00106">
    <property type="entry name" value="adh_short"/>
    <property type="match status" value="1"/>
</dbReference>
<comment type="similarity">
    <text evidence="1">Belongs to the short-chain dehydrogenases/reductases (SDR) family.</text>
</comment>
<dbReference type="InterPro" id="IPR002347">
    <property type="entry name" value="SDR_fam"/>
</dbReference>
<dbReference type="Gene3D" id="3.40.50.720">
    <property type="entry name" value="NAD(P)-binding Rossmann-like Domain"/>
    <property type="match status" value="1"/>
</dbReference>
<proteinExistence type="inferred from homology"/>
<dbReference type="AlphaFoldDB" id="A0AAQ3KE98"/>
<sequence>MIITKQYNSKLKLVKKISHIHSYTTMSQPTTSTGAVSPLNGCVAIITGSSGDIGCAIVAHLASLGARVVINYASSSRPADFLASKLNVVHSSPRPIAVQADVSNPDAVCTLFDHAEEVFGCPLHFLVTCAGVFDTKCPTLAETTVVDHIRRSAAGIKLKNKVQIPAEPN</sequence>
<dbReference type="PANTHER" id="PTHR48107:SF12">
    <property type="entry name" value="NAD DEPENDENT EPIMERASE_DEHYDRATASE FAMILY PROTEIN, EXPRESSED"/>
    <property type="match status" value="1"/>
</dbReference>
<evidence type="ECO:0000313" key="4">
    <source>
        <dbReference type="Proteomes" id="UP001327560"/>
    </source>
</evidence>
<dbReference type="PANTHER" id="PTHR48107">
    <property type="entry name" value="NADPH-DEPENDENT ALDEHYDE REDUCTASE-LIKE PROTEIN, CHLOROPLASTIC-RELATED"/>
    <property type="match status" value="1"/>
</dbReference>
<protein>
    <submittedName>
        <fullName evidence="3">NADPH-dependent aldehyde reductase-like protein, chloroplastic</fullName>
    </submittedName>
</protein>
<evidence type="ECO:0000256" key="2">
    <source>
        <dbReference type="ARBA" id="ARBA00023002"/>
    </source>
</evidence>
<evidence type="ECO:0000313" key="3">
    <source>
        <dbReference type="EMBL" id="WOL07068.1"/>
    </source>
</evidence>
<organism evidence="3 4">
    <name type="scientific">Canna indica</name>
    <name type="common">Indian-shot</name>
    <dbReference type="NCBI Taxonomy" id="4628"/>
    <lineage>
        <taxon>Eukaryota</taxon>
        <taxon>Viridiplantae</taxon>
        <taxon>Streptophyta</taxon>
        <taxon>Embryophyta</taxon>
        <taxon>Tracheophyta</taxon>
        <taxon>Spermatophyta</taxon>
        <taxon>Magnoliopsida</taxon>
        <taxon>Liliopsida</taxon>
        <taxon>Zingiberales</taxon>
        <taxon>Cannaceae</taxon>
        <taxon>Canna</taxon>
    </lineage>
</organism>
<dbReference type="Proteomes" id="UP001327560">
    <property type="component" value="Chromosome 5"/>
</dbReference>
<gene>
    <name evidence="3" type="ORF">Cni_G15804</name>
</gene>
<accession>A0AAQ3KE98</accession>
<name>A0AAQ3KE98_9LILI</name>
<dbReference type="GO" id="GO:0016614">
    <property type="term" value="F:oxidoreductase activity, acting on CH-OH group of donors"/>
    <property type="evidence" value="ECO:0007669"/>
    <property type="project" value="UniProtKB-ARBA"/>
</dbReference>
<dbReference type="EMBL" id="CP136894">
    <property type="protein sequence ID" value="WOL07068.1"/>
    <property type="molecule type" value="Genomic_DNA"/>
</dbReference>
<reference evidence="3 4" key="1">
    <citation type="submission" date="2023-10" db="EMBL/GenBank/DDBJ databases">
        <title>Chromosome-scale genome assembly provides insights into flower coloration mechanisms of Canna indica.</title>
        <authorList>
            <person name="Li C."/>
        </authorList>
    </citation>
    <scope>NUCLEOTIDE SEQUENCE [LARGE SCALE GENOMIC DNA]</scope>
    <source>
        <tissue evidence="3">Flower</tissue>
    </source>
</reference>